<organism evidence="1">
    <name type="scientific">Anguilla anguilla</name>
    <name type="common">European freshwater eel</name>
    <name type="synonym">Muraena anguilla</name>
    <dbReference type="NCBI Taxonomy" id="7936"/>
    <lineage>
        <taxon>Eukaryota</taxon>
        <taxon>Metazoa</taxon>
        <taxon>Chordata</taxon>
        <taxon>Craniata</taxon>
        <taxon>Vertebrata</taxon>
        <taxon>Euteleostomi</taxon>
        <taxon>Actinopterygii</taxon>
        <taxon>Neopterygii</taxon>
        <taxon>Teleostei</taxon>
        <taxon>Anguilliformes</taxon>
        <taxon>Anguillidae</taxon>
        <taxon>Anguilla</taxon>
    </lineage>
</organism>
<evidence type="ECO:0000313" key="1">
    <source>
        <dbReference type="EMBL" id="JAH35020.1"/>
    </source>
</evidence>
<reference evidence="1" key="2">
    <citation type="journal article" date="2015" name="Fish Shellfish Immunol.">
        <title>Early steps in the European eel (Anguilla anguilla)-Vibrio vulnificus interaction in the gills: Role of the RtxA13 toxin.</title>
        <authorList>
            <person name="Callol A."/>
            <person name="Pajuelo D."/>
            <person name="Ebbesson L."/>
            <person name="Teles M."/>
            <person name="MacKenzie S."/>
            <person name="Amaro C."/>
        </authorList>
    </citation>
    <scope>NUCLEOTIDE SEQUENCE</scope>
</reference>
<reference evidence="1" key="1">
    <citation type="submission" date="2014-11" db="EMBL/GenBank/DDBJ databases">
        <authorList>
            <person name="Amaro Gonzalez C."/>
        </authorList>
    </citation>
    <scope>NUCLEOTIDE SEQUENCE</scope>
</reference>
<dbReference type="AlphaFoldDB" id="A0A0E9S2X2"/>
<sequence length="68" mass="7789">MLHFEIYYGRCTLSSLLSGTPCKACFSPEEGLFLVGFHRKTWPENELRSFTRCGRKWGRKLAGSFNGL</sequence>
<proteinExistence type="predicted"/>
<protein>
    <submittedName>
        <fullName evidence="1">Uncharacterized protein</fullName>
    </submittedName>
</protein>
<accession>A0A0E9S2X2</accession>
<name>A0A0E9S2X2_ANGAN</name>
<dbReference type="EMBL" id="GBXM01073557">
    <property type="protein sequence ID" value="JAH35020.1"/>
    <property type="molecule type" value="Transcribed_RNA"/>
</dbReference>